<dbReference type="InterPro" id="IPR009091">
    <property type="entry name" value="RCC1/BLIP-II"/>
</dbReference>
<organism evidence="1 2">
    <name type="scientific">Chondromyces crocatus</name>
    <dbReference type="NCBI Taxonomy" id="52"/>
    <lineage>
        <taxon>Bacteria</taxon>
        <taxon>Pseudomonadati</taxon>
        <taxon>Myxococcota</taxon>
        <taxon>Polyangia</taxon>
        <taxon>Polyangiales</taxon>
        <taxon>Polyangiaceae</taxon>
        <taxon>Chondromyces</taxon>
    </lineage>
</organism>
<dbReference type="Proteomes" id="UP000067626">
    <property type="component" value="Chromosome"/>
</dbReference>
<keyword evidence="2" id="KW-1185">Reference proteome</keyword>
<dbReference type="Gene3D" id="2.130.10.30">
    <property type="entry name" value="Regulator of chromosome condensation 1/beta-lactamase-inhibitor protein II"/>
    <property type="match status" value="1"/>
</dbReference>
<gene>
    <name evidence="1" type="ORF">CMC5_045430</name>
</gene>
<accession>A0A0K1EHQ6</accession>
<dbReference type="PATRIC" id="fig|52.7.peg.5016"/>
<dbReference type="STRING" id="52.CMC5_045430"/>
<dbReference type="PANTHER" id="PTHR45982">
    <property type="entry name" value="REGULATOR OF CHROMOSOME CONDENSATION"/>
    <property type="match status" value="1"/>
</dbReference>
<proteinExistence type="predicted"/>
<dbReference type="InterPro" id="IPR000408">
    <property type="entry name" value="Reg_chr_condens"/>
</dbReference>
<dbReference type="InterPro" id="IPR051553">
    <property type="entry name" value="Ran_GTPase-activating"/>
</dbReference>
<evidence type="ECO:0000313" key="2">
    <source>
        <dbReference type="Proteomes" id="UP000067626"/>
    </source>
</evidence>
<reference evidence="1 2" key="1">
    <citation type="submission" date="2015-07" db="EMBL/GenBank/DDBJ databases">
        <title>Genome analysis of myxobacterium Chondromyces crocatus Cm c5 reveals a high potential for natural compound synthesis and the genetic basis for the loss of fruiting body formation.</title>
        <authorList>
            <person name="Zaburannyi N."/>
            <person name="Bunk B."/>
            <person name="Maier J."/>
            <person name="Overmann J."/>
            <person name="Mueller R."/>
        </authorList>
    </citation>
    <scope>NUCLEOTIDE SEQUENCE [LARGE SCALE GENOMIC DNA]</scope>
    <source>
        <strain evidence="1 2">Cm c5</strain>
    </source>
</reference>
<name>A0A0K1EHQ6_CHOCO</name>
<evidence type="ECO:0000313" key="1">
    <source>
        <dbReference type="EMBL" id="AKT40390.1"/>
    </source>
</evidence>
<dbReference type="Pfam" id="PF13540">
    <property type="entry name" value="RCC1_2"/>
    <property type="match status" value="2"/>
</dbReference>
<dbReference type="PANTHER" id="PTHR45982:SF1">
    <property type="entry name" value="REGULATOR OF CHROMOSOME CONDENSATION"/>
    <property type="match status" value="1"/>
</dbReference>
<dbReference type="AlphaFoldDB" id="A0A0K1EHQ6"/>
<dbReference type="GO" id="GO:0005085">
    <property type="term" value="F:guanyl-nucleotide exchange factor activity"/>
    <property type="evidence" value="ECO:0007669"/>
    <property type="project" value="TreeGrafter"/>
</dbReference>
<dbReference type="PROSITE" id="PS50012">
    <property type="entry name" value="RCC1_3"/>
    <property type="match status" value="1"/>
</dbReference>
<dbReference type="GO" id="GO:0005737">
    <property type="term" value="C:cytoplasm"/>
    <property type="evidence" value="ECO:0007669"/>
    <property type="project" value="TreeGrafter"/>
</dbReference>
<dbReference type="EMBL" id="CP012159">
    <property type="protein sequence ID" value="AKT40390.1"/>
    <property type="molecule type" value="Genomic_DNA"/>
</dbReference>
<sequence length="107" mass="11284">MLLHDGRVKCWGYNDYGQLGLGDMEWRGDRPGEMGDSLPAVNLGTGKTAVALMAGGSHTCASLNDGTVKCWGSNDHDQLGLGDTDARGTSASHMGDNLPTVKLYSDL</sequence>
<dbReference type="SUPFAM" id="SSF50985">
    <property type="entry name" value="RCC1/BLIP-II"/>
    <property type="match status" value="1"/>
</dbReference>
<protein>
    <submittedName>
        <fullName evidence="1">Uncharacterized protein</fullName>
    </submittedName>
</protein>
<dbReference type="KEGG" id="ccro:CMC5_045430"/>